<keyword evidence="1" id="KW-0812">Transmembrane</keyword>
<evidence type="ECO:0000313" key="5">
    <source>
        <dbReference type="Proteomes" id="UP000198939"/>
    </source>
</evidence>
<keyword evidence="1" id="KW-1133">Transmembrane helix</keyword>
<keyword evidence="1" id="KW-0472">Membrane</keyword>
<evidence type="ECO:0000313" key="2">
    <source>
        <dbReference type="EMBL" id="SEI18513.1"/>
    </source>
</evidence>
<name>A0A1H8V9I5_9HYPH</name>
<dbReference type="AlphaFoldDB" id="A0A1H8V9I5"/>
<dbReference type="EMBL" id="FOCV01000040">
    <property type="protein sequence ID" value="SEP12066.1"/>
    <property type="molecule type" value="Genomic_DNA"/>
</dbReference>
<dbReference type="RefSeq" id="WP_167371618.1">
    <property type="nucleotide sequence ID" value="NZ_FNXB01000051.1"/>
</dbReference>
<evidence type="ECO:0000256" key="1">
    <source>
        <dbReference type="SAM" id="Phobius"/>
    </source>
</evidence>
<accession>A0A1H8V9I5</accession>
<organism evidence="2 4">
    <name type="scientific">Rhizobium tibeticum</name>
    <dbReference type="NCBI Taxonomy" id="501024"/>
    <lineage>
        <taxon>Bacteria</taxon>
        <taxon>Pseudomonadati</taxon>
        <taxon>Pseudomonadota</taxon>
        <taxon>Alphaproteobacteria</taxon>
        <taxon>Hyphomicrobiales</taxon>
        <taxon>Rhizobiaceae</taxon>
        <taxon>Rhizobium/Agrobacterium group</taxon>
        <taxon>Rhizobium</taxon>
    </lineage>
</organism>
<reference evidence="4" key="2">
    <citation type="submission" date="2016-10" db="EMBL/GenBank/DDBJ databases">
        <authorList>
            <person name="Wibberg D."/>
        </authorList>
    </citation>
    <scope>NUCLEOTIDE SEQUENCE [LARGE SCALE GENOMIC DNA]</scope>
</reference>
<proteinExistence type="predicted"/>
<feature type="transmembrane region" description="Helical" evidence="1">
    <location>
        <begin position="6"/>
        <end position="23"/>
    </location>
</feature>
<gene>
    <name evidence="2" type="ORF">RTCCBAU85039_5916</name>
    <name evidence="3" type="ORF">SAMN05216228_104037</name>
</gene>
<sequence>MRTRHIVIGLVAALVIAFILHIINPFGRDVAEPQGQPPTPPAQNQSQ</sequence>
<dbReference type="Proteomes" id="UP000198939">
    <property type="component" value="Unassembled WGS sequence"/>
</dbReference>
<keyword evidence="5" id="KW-1185">Reference proteome</keyword>
<reference evidence="2" key="1">
    <citation type="submission" date="2016-10" db="EMBL/GenBank/DDBJ databases">
        <authorList>
            <person name="de Groot N.N."/>
        </authorList>
    </citation>
    <scope>NUCLEOTIDE SEQUENCE [LARGE SCALE GENOMIC DNA]</scope>
    <source>
        <strain evidence="2">CCBAU85039</strain>
    </source>
</reference>
<dbReference type="EMBL" id="FNXB01000051">
    <property type="protein sequence ID" value="SEI18513.1"/>
    <property type="molecule type" value="Genomic_DNA"/>
</dbReference>
<evidence type="ECO:0000313" key="3">
    <source>
        <dbReference type="EMBL" id="SEP12066.1"/>
    </source>
</evidence>
<protein>
    <submittedName>
        <fullName evidence="2">Uncharacterized protein</fullName>
    </submittedName>
</protein>
<reference evidence="3 5" key="3">
    <citation type="submission" date="2016-10" db="EMBL/GenBank/DDBJ databases">
        <authorList>
            <person name="Varghese N."/>
            <person name="Submissions S."/>
        </authorList>
    </citation>
    <scope>NUCLEOTIDE SEQUENCE [LARGE SCALE GENOMIC DNA]</scope>
    <source>
        <strain evidence="3 5">CGMCC 1.7071</strain>
    </source>
</reference>
<dbReference type="Proteomes" id="UP000183063">
    <property type="component" value="Unassembled WGS sequence"/>
</dbReference>
<evidence type="ECO:0000313" key="4">
    <source>
        <dbReference type="Proteomes" id="UP000183063"/>
    </source>
</evidence>